<name>A0A076G6A0_9CAUD</name>
<dbReference type="RefSeq" id="YP_009111237.1">
    <property type="nucleotide sequence ID" value="NC_025830.1"/>
</dbReference>
<dbReference type="Proteomes" id="UP000028961">
    <property type="component" value="Segment"/>
</dbReference>
<sequence>MYCKQIYTHKGTIRKTAVRLGWEDTFKDEGDYWVAFETKVKYRKEDGKRVDEDIDYLDLESLKEL</sequence>
<dbReference type="GeneID" id="22475504"/>
<dbReference type="EMBL" id="KM190144">
    <property type="protein sequence ID" value="AII27706.1"/>
    <property type="molecule type" value="Genomic_DNA"/>
</dbReference>
<gene>
    <name evidence="1" type="ORF">Av05_00163</name>
</gene>
<proteinExistence type="predicted"/>
<reference evidence="1 2" key="1">
    <citation type="journal article" date="2015" name="Genome Announc.">
        <title>Genomic Analysis of Broad-Host-Range Enterobacteriophage Av-05.</title>
        <authorList>
            <person name="Amarillas L."/>
            <person name="Lopez-Cuevas O."/>
            <person name="Leon-Felix J."/>
            <person name="Castro-Del Campo N."/>
            <person name="Gerba C.P."/>
            <person name="Chaidez C."/>
        </authorList>
    </citation>
    <scope>NUCLEOTIDE SEQUENCE [LARGE SCALE GENOMIC DNA]</scope>
</reference>
<evidence type="ECO:0000313" key="1">
    <source>
        <dbReference type="EMBL" id="AII27706.1"/>
    </source>
</evidence>
<keyword evidence="2" id="KW-1185">Reference proteome</keyword>
<organism evidence="1 2">
    <name type="scientific">Escherichia phage Av-05</name>
    <dbReference type="NCBI Taxonomy" id="1527519"/>
    <lineage>
        <taxon>Viruses</taxon>
        <taxon>Duplodnaviria</taxon>
        <taxon>Heunggongvirae</taxon>
        <taxon>Uroviricota</taxon>
        <taxon>Caudoviricetes</taxon>
        <taxon>Vequintavirinae</taxon>
        <taxon>Avunavirus</taxon>
        <taxon>Avunavirus Av05</taxon>
    </lineage>
</organism>
<protein>
    <submittedName>
        <fullName evidence="1">Uncharacterized protein</fullName>
    </submittedName>
</protein>
<evidence type="ECO:0000313" key="2">
    <source>
        <dbReference type="Proteomes" id="UP000028961"/>
    </source>
</evidence>
<dbReference type="KEGG" id="vg:22475504"/>
<accession>A0A076G6A0</accession>
<dbReference type="OrthoDB" id="28929at10239"/>